<evidence type="ECO:0000313" key="11">
    <source>
        <dbReference type="EMBL" id="SAM05384.1"/>
    </source>
</evidence>
<dbReference type="Pfam" id="PF00505">
    <property type="entry name" value="HMG_box"/>
    <property type="match status" value="1"/>
</dbReference>
<dbReference type="EMBL" id="LT554468">
    <property type="protein sequence ID" value="SAM05384.1"/>
    <property type="molecule type" value="Genomic_DNA"/>
</dbReference>
<dbReference type="PANTHER" id="PTHR43270">
    <property type="entry name" value="BETA-ALA-HIS DIPEPTIDASE"/>
    <property type="match status" value="1"/>
</dbReference>
<dbReference type="Pfam" id="PF01546">
    <property type="entry name" value="Peptidase_M20"/>
    <property type="match status" value="1"/>
</dbReference>
<dbReference type="Gene3D" id="1.10.30.10">
    <property type="entry name" value="High mobility group box domain"/>
    <property type="match status" value="1"/>
</dbReference>
<dbReference type="GO" id="GO:0006508">
    <property type="term" value="P:proteolysis"/>
    <property type="evidence" value="ECO:0007669"/>
    <property type="project" value="UniProtKB-KW"/>
</dbReference>
<evidence type="ECO:0000256" key="4">
    <source>
        <dbReference type="ARBA" id="ARBA00022801"/>
    </source>
</evidence>
<dbReference type="InterPro" id="IPR011650">
    <property type="entry name" value="Peptidase_M20_dimer"/>
</dbReference>
<accession>A0A168QRD9</accession>
<evidence type="ECO:0000256" key="6">
    <source>
        <dbReference type="ARBA" id="ARBA00023242"/>
    </source>
</evidence>
<dbReference type="Pfam" id="PF07687">
    <property type="entry name" value="M20_dimer"/>
    <property type="match status" value="1"/>
</dbReference>
<evidence type="ECO:0000256" key="1">
    <source>
        <dbReference type="ARBA" id="ARBA00006247"/>
    </source>
</evidence>
<dbReference type="InParanoid" id="A0A168QRD9"/>
<dbReference type="OMA" id="CYYFITI"/>
<dbReference type="InterPro" id="IPR036910">
    <property type="entry name" value="HMG_box_dom_sf"/>
</dbReference>
<evidence type="ECO:0000256" key="9">
    <source>
        <dbReference type="SAM" id="MobiDB-lite"/>
    </source>
</evidence>
<organism evidence="11">
    <name type="scientific">Absidia glauca</name>
    <name type="common">Pin mould</name>
    <dbReference type="NCBI Taxonomy" id="4829"/>
    <lineage>
        <taxon>Eukaryota</taxon>
        <taxon>Fungi</taxon>
        <taxon>Fungi incertae sedis</taxon>
        <taxon>Mucoromycota</taxon>
        <taxon>Mucoromycotina</taxon>
        <taxon>Mucoromycetes</taxon>
        <taxon>Mucorales</taxon>
        <taxon>Cunninghamellaceae</taxon>
        <taxon>Absidia</taxon>
    </lineage>
</organism>
<comment type="similarity">
    <text evidence="7">Belongs to the NHP6 family.</text>
</comment>
<keyword evidence="3" id="KW-0479">Metal-binding</keyword>
<dbReference type="PROSITE" id="PS50118">
    <property type="entry name" value="HMG_BOX_2"/>
    <property type="match status" value="1"/>
</dbReference>
<proteinExistence type="inferred from homology"/>
<feature type="DNA-binding region" description="HMG box" evidence="8">
    <location>
        <begin position="50"/>
        <end position="118"/>
    </location>
</feature>
<evidence type="ECO:0000256" key="7">
    <source>
        <dbReference type="ARBA" id="ARBA00043963"/>
    </source>
</evidence>
<evidence type="ECO:0000256" key="8">
    <source>
        <dbReference type="PROSITE-ProRule" id="PRU00267"/>
    </source>
</evidence>
<keyword evidence="5 8" id="KW-0238">DNA-binding</keyword>
<keyword evidence="12" id="KW-1185">Reference proteome</keyword>
<dbReference type="GO" id="GO:0046872">
    <property type="term" value="F:metal ion binding"/>
    <property type="evidence" value="ECO:0007669"/>
    <property type="project" value="UniProtKB-KW"/>
</dbReference>
<name>A0A168QRD9_ABSGL</name>
<dbReference type="CDD" id="cd05676">
    <property type="entry name" value="M20_dipept_like_CNDP"/>
    <property type="match status" value="1"/>
</dbReference>
<dbReference type="PANTHER" id="PTHR43270:SF4">
    <property type="entry name" value="CARNOSINE DIPEPTIDASE 2, ISOFORM A"/>
    <property type="match status" value="1"/>
</dbReference>
<keyword evidence="6 8" id="KW-0539">Nucleus</keyword>
<dbReference type="SMART" id="SM00398">
    <property type="entry name" value="HMG"/>
    <property type="match status" value="1"/>
</dbReference>
<dbReference type="PROSITE" id="PS00759">
    <property type="entry name" value="ARGE_DAPE_CPG2_2"/>
    <property type="match status" value="1"/>
</dbReference>
<keyword evidence="4" id="KW-0378">Hydrolase</keyword>
<dbReference type="Proteomes" id="UP000078561">
    <property type="component" value="Unassembled WGS sequence"/>
</dbReference>
<dbReference type="InterPro" id="IPR009071">
    <property type="entry name" value="HMG_box_dom"/>
</dbReference>
<dbReference type="InterPro" id="IPR002933">
    <property type="entry name" value="Peptidase_M20"/>
</dbReference>
<dbReference type="FunCoup" id="A0A168QRD9">
    <property type="interactions" value="269"/>
</dbReference>
<dbReference type="SUPFAM" id="SSF47095">
    <property type="entry name" value="HMG-box"/>
    <property type="match status" value="1"/>
</dbReference>
<comment type="similarity">
    <text evidence="1">Belongs to the peptidase M20A family.</text>
</comment>
<protein>
    <recommendedName>
        <fullName evidence="10">HMG box domain-containing protein</fullName>
    </recommendedName>
</protein>
<dbReference type="OrthoDB" id="7832001at2759"/>
<dbReference type="CDD" id="cd01390">
    <property type="entry name" value="HMG-box_NHP6-like"/>
    <property type="match status" value="1"/>
</dbReference>
<dbReference type="Gene3D" id="3.40.630.10">
    <property type="entry name" value="Zn peptidases"/>
    <property type="match status" value="1"/>
</dbReference>
<keyword evidence="2" id="KW-0645">Protease</keyword>
<dbReference type="InterPro" id="IPR001261">
    <property type="entry name" value="ArgE/DapE_CS"/>
</dbReference>
<feature type="domain" description="HMG box" evidence="10">
    <location>
        <begin position="50"/>
        <end position="118"/>
    </location>
</feature>
<dbReference type="GO" id="GO:0008233">
    <property type="term" value="F:peptidase activity"/>
    <property type="evidence" value="ECO:0007669"/>
    <property type="project" value="UniProtKB-KW"/>
</dbReference>
<dbReference type="GO" id="GO:0005634">
    <property type="term" value="C:nucleus"/>
    <property type="evidence" value="ECO:0007669"/>
    <property type="project" value="UniProtKB-UniRule"/>
</dbReference>
<feature type="region of interest" description="Disordered" evidence="9">
    <location>
        <begin position="32"/>
        <end position="52"/>
    </location>
</feature>
<evidence type="ECO:0000256" key="3">
    <source>
        <dbReference type="ARBA" id="ARBA00022723"/>
    </source>
</evidence>
<dbReference type="STRING" id="4829.A0A168QRD9"/>
<dbReference type="GO" id="GO:0003677">
    <property type="term" value="F:DNA binding"/>
    <property type="evidence" value="ECO:0007669"/>
    <property type="project" value="UniProtKB-UniRule"/>
</dbReference>
<dbReference type="InterPro" id="IPR051458">
    <property type="entry name" value="Cyt/Met_Dipeptidase"/>
</dbReference>
<reference evidence="11" key="1">
    <citation type="submission" date="2016-04" db="EMBL/GenBank/DDBJ databases">
        <authorList>
            <person name="Evans L.H."/>
            <person name="Alamgir A."/>
            <person name="Owens N."/>
            <person name="Weber N.D."/>
            <person name="Virtaneva K."/>
            <person name="Barbian K."/>
            <person name="Babar A."/>
            <person name="Rosenke K."/>
        </authorList>
    </citation>
    <scope>NUCLEOTIDE SEQUENCE [LARGE SCALE GENOMIC DNA]</scope>
    <source>
        <strain evidence="11">CBS 101.48</strain>
    </source>
</reference>
<dbReference type="AlphaFoldDB" id="A0A168QRD9"/>
<dbReference type="Gene3D" id="3.30.70.360">
    <property type="match status" value="1"/>
</dbReference>
<evidence type="ECO:0000256" key="5">
    <source>
        <dbReference type="ARBA" id="ARBA00023125"/>
    </source>
</evidence>
<dbReference type="SUPFAM" id="SSF53187">
    <property type="entry name" value="Zn-dependent exopeptidases"/>
    <property type="match status" value="1"/>
</dbReference>
<evidence type="ECO:0000259" key="10">
    <source>
        <dbReference type="PROSITE" id="PS50118"/>
    </source>
</evidence>
<dbReference type="FunFam" id="1.10.30.10:FF:000016">
    <property type="entry name" value="FACT complex subunit SSRP1"/>
    <property type="match status" value="1"/>
</dbReference>
<sequence>MLEIHITITGEALAVILIILVLCSSKMAKETTQRASKISTKRNKKDPNAPKRGLSAYMFFSQANRNKVKEENPEATFGQLGKILGQKWKEMSDDDKKPYNEQAEKDKARYEAEKAKQPLFLSSNFILYTMPASLTPFFNQVEKNEQHYIQRLAEAVAIPSISGDPSHRQDVVRMGDYLQQQLKQLGASVETRDPGTQDWNGTGRILQLPPVVLATLGSDPNKKTVLVYGHYDVQPALKEDGWTTDPFTLVVDEQGDKLIGRGSTDDKGPILGWINVVEAHQQLNLELPVNIKFCLEGMEESGSEGLEKIIHDEAQGYFKDVDAVCISDNYWLGTDKPCLTYGLRGCVYYHLTVSGPAADLHSGVFGGTVHEPMIDLVQLLSKLVDSQGKILIPGIYDKVLPVTEKERKTYENLSFSLQDLTNSVGNTINLHADVETTLQHRWRFPSLSLHGIEGAFYSPGDKTVLPAKVKGKFSIRTVPDMDNAEITRLVKNYVDAEFKKLNSKNTCTVELTHGGDHWLASPDHWNYVAAAKAVQDVFGVEPDLTREGCSIPITLTFQEALNKNVLLLPMGRSDDGAHSINEKLNKSNFINGTKLLGAYLYQVADVKL</sequence>
<gene>
    <name evidence="11" type="primary">ABSGL_11259.1 scaffold 12295</name>
</gene>
<evidence type="ECO:0000256" key="2">
    <source>
        <dbReference type="ARBA" id="ARBA00022670"/>
    </source>
</evidence>
<evidence type="ECO:0000313" key="12">
    <source>
        <dbReference type="Proteomes" id="UP000078561"/>
    </source>
</evidence>